<evidence type="ECO:0000259" key="9">
    <source>
        <dbReference type="SMART" id="SM00664"/>
    </source>
</evidence>
<feature type="transmembrane region" description="Helical" evidence="8">
    <location>
        <begin position="219"/>
        <end position="240"/>
    </location>
</feature>
<dbReference type="Pfam" id="PF03188">
    <property type="entry name" value="Cytochrom_B561"/>
    <property type="match status" value="1"/>
</dbReference>
<evidence type="ECO:0000313" key="12">
    <source>
        <dbReference type="Proteomes" id="UP000319663"/>
    </source>
</evidence>
<comment type="subcellular location">
    <subcellularLocation>
        <location evidence="1">Membrane</location>
    </subcellularLocation>
</comment>
<evidence type="ECO:0000256" key="6">
    <source>
        <dbReference type="ARBA" id="ARBA00023136"/>
    </source>
</evidence>
<reference evidence="11 12" key="1">
    <citation type="submission" date="2019-06" db="EMBL/GenBank/DDBJ databases">
        <title>Wine fermentation using esterase from Monascus purpureus.</title>
        <authorList>
            <person name="Geng C."/>
            <person name="Zhang Y."/>
        </authorList>
    </citation>
    <scope>NUCLEOTIDE SEQUENCE [LARGE SCALE GENOMIC DNA]</scope>
    <source>
        <strain evidence="11">HQ1</strain>
    </source>
</reference>
<dbReference type="CDD" id="cd09630">
    <property type="entry name" value="CDH_like_cytochrome"/>
    <property type="match status" value="1"/>
</dbReference>
<dbReference type="PANTHER" id="PTHR47797">
    <property type="entry name" value="DEHYDROGENASE, PUTATIVE (AFU_ORTHOLOGUE AFUA_8G05805)-RELATED"/>
    <property type="match status" value="1"/>
</dbReference>
<dbReference type="SMART" id="SM00665">
    <property type="entry name" value="B561"/>
    <property type="match status" value="1"/>
</dbReference>
<dbReference type="InterPro" id="IPR006593">
    <property type="entry name" value="Cyt_b561/ferric_Rdtase_TM"/>
</dbReference>
<dbReference type="InterPro" id="IPR005018">
    <property type="entry name" value="DOMON_domain"/>
</dbReference>
<accession>A0A507R4N2</accession>
<keyword evidence="4" id="KW-0249">Electron transport</keyword>
<dbReference type="Gene3D" id="1.20.120.1770">
    <property type="match status" value="1"/>
</dbReference>
<dbReference type="CDD" id="cd08760">
    <property type="entry name" value="Cyt_b561_FRRS1_like"/>
    <property type="match status" value="1"/>
</dbReference>
<dbReference type="SMART" id="SM00664">
    <property type="entry name" value="DoH"/>
    <property type="match status" value="1"/>
</dbReference>
<dbReference type="GO" id="GO:0016020">
    <property type="term" value="C:membrane"/>
    <property type="evidence" value="ECO:0007669"/>
    <property type="project" value="UniProtKB-SubCell"/>
</dbReference>
<keyword evidence="3 8" id="KW-0812">Transmembrane</keyword>
<feature type="domain" description="Cytochrome b561" evidence="10">
    <location>
        <begin position="217"/>
        <end position="340"/>
    </location>
</feature>
<feature type="domain" description="DOMON" evidence="9">
    <location>
        <begin position="61"/>
        <end position="151"/>
    </location>
</feature>
<evidence type="ECO:0000313" key="11">
    <source>
        <dbReference type="EMBL" id="TQB75517.1"/>
    </source>
</evidence>
<name>A0A507R4N2_MONPU</name>
<dbReference type="Proteomes" id="UP000319663">
    <property type="component" value="Unassembled WGS sequence"/>
</dbReference>
<dbReference type="SUPFAM" id="SSF49344">
    <property type="entry name" value="CBD9-like"/>
    <property type="match status" value="1"/>
</dbReference>
<feature type="transmembrane region" description="Helical" evidence="8">
    <location>
        <begin position="355"/>
        <end position="378"/>
    </location>
</feature>
<comment type="caution">
    <text evidence="11">The sequence shown here is derived from an EMBL/GenBank/DDBJ whole genome shotgun (WGS) entry which is preliminary data.</text>
</comment>
<evidence type="ECO:0000256" key="3">
    <source>
        <dbReference type="ARBA" id="ARBA00022692"/>
    </source>
</evidence>
<evidence type="ECO:0000259" key="10">
    <source>
        <dbReference type="SMART" id="SM00665"/>
    </source>
</evidence>
<organism evidence="11 12">
    <name type="scientific">Monascus purpureus</name>
    <name type="common">Red mold</name>
    <name type="synonym">Monascus anka</name>
    <dbReference type="NCBI Taxonomy" id="5098"/>
    <lineage>
        <taxon>Eukaryota</taxon>
        <taxon>Fungi</taxon>
        <taxon>Dikarya</taxon>
        <taxon>Ascomycota</taxon>
        <taxon>Pezizomycotina</taxon>
        <taxon>Eurotiomycetes</taxon>
        <taxon>Eurotiomycetidae</taxon>
        <taxon>Eurotiales</taxon>
        <taxon>Aspergillaceae</taxon>
        <taxon>Monascus</taxon>
    </lineage>
</organism>
<feature type="transmembrane region" description="Helical" evidence="8">
    <location>
        <begin position="323"/>
        <end position="343"/>
    </location>
</feature>
<evidence type="ECO:0000256" key="1">
    <source>
        <dbReference type="ARBA" id="ARBA00004370"/>
    </source>
</evidence>
<evidence type="ECO:0000256" key="7">
    <source>
        <dbReference type="SAM" id="MobiDB-lite"/>
    </source>
</evidence>
<keyword evidence="5 8" id="KW-1133">Transmembrane helix</keyword>
<evidence type="ECO:0000256" key="4">
    <source>
        <dbReference type="ARBA" id="ARBA00022982"/>
    </source>
</evidence>
<evidence type="ECO:0008006" key="13">
    <source>
        <dbReference type="Google" id="ProtNLM"/>
    </source>
</evidence>
<feature type="transmembrane region" description="Helical" evidence="8">
    <location>
        <begin position="252"/>
        <end position="272"/>
    </location>
</feature>
<sequence length="405" mass="43192">MRVYTILYVAVITLGSLVTSEIYSFSPLKGMTFRIALPSDTFTSNSESVYVQIRAPLTYEWVALGEGSQMAGSNMFVLYTSSANNITLSPRLSTGHSQPTLNPDAQITLLGGTGVIDGYMVANVLCENCTSWKGGSLDLTSPSTNWIWAYKKGNPLDSNNKAADIARHDSTGRQSVNMAQARFTSLNTSNPFAEYNSTTTATSTPLDNSASSSSLPAHGYIMAAAFVILFPLSAVSLHVIPYSKTVLRVHAPLQMCALALAIAGAGVGISLGVDTGKMDHYHSIIGLVAVAGLLFFQPAMGIIQHLHFRKTDGKLFISHIHRWLGRIMIVLGVANGGLGLLLSRNMGHGGENGAVVAYSAVAGIVGAFYVGVLGWRILSGIEREENKEMGGSDADEQLRVDNQAK</sequence>
<gene>
    <name evidence="11" type="ORF">MPDQ_002810</name>
</gene>
<evidence type="ECO:0000256" key="8">
    <source>
        <dbReference type="SAM" id="Phobius"/>
    </source>
</evidence>
<evidence type="ECO:0000256" key="2">
    <source>
        <dbReference type="ARBA" id="ARBA00022448"/>
    </source>
</evidence>
<feature type="transmembrane region" description="Helical" evidence="8">
    <location>
        <begin position="284"/>
        <end position="303"/>
    </location>
</feature>
<dbReference type="EMBL" id="VIFY01000019">
    <property type="protein sequence ID" value="TQB75517.1"/>
    <property type="molecule type" value="Genomic_DNA"/>
</dbReference>
<dbReference type="STRING" id="5098.A0A507R4N2"/>
<proteinExistence type="predicted"/>
<keyword evidence="6 8" id="KW-0472">Membrane</keyword>
<dbReference type="InterPro" id="IPR015920">
    <property type="entry name" value="Cellobiose_DH-like_cyt"/>
</dbReference>
<dbReference type="AlphaFoldDB" id="A0A507R4N2"/>
<protein>
    <recommendedName>
        <fullName evidence="13">Cytochrome b561 domain-containing protein</fullName>
    </recommendedName>
</protein>
<evidence type="ECO:0000256" key="5">
    <source>
        <dbReference type="ARBA" id="ARBA00022989"/>
    </source>
</evidence>
<feature type="region of interest" description="Disordered" evidence="7">
    <location>
        <begin position="386"/>
        <end position="405"/>
    </location>
</feature>
<keyword evidence="12" id="KW-1185">Reference proteome</keyword>
<dbReference type="Gene3D" id="2.60.40.1210">
    <property type="entry name" value="Cellobiose dehydrogenase, cytochrome domain"/>
    <property type="match status" value="1"/>
</dbReference>
<dbReference type="PANTHER" id="PTHR47797:SF1">
    <property type="entry name" value="CYTOCHROME B561 DOMAIN-CONTAINING PROTEIN-RELATED"/>
    <property type="match status" value="1"/>
</dbReference>
<dbReference type="Pfam" id="PF16010">
    <property type="entry name" value="CDH-cyt"/>
    <property type="match status" value="1"/>
</dbReference>
<keyword evidence="2" id="KW-0813">Transport</keyword>